<reference evidence="1 2" key="2">
    <citation type="journal article" date="2021" name="Genomics">
        <title>High-quality reference genome for Clonorchis sinensis.</title>
        <authorList>
            <person name="Young N.D."/>
            <person name="Stroehlein A.J."/>
            <person name="Kinkar L."/>
            <person name="Wang T."/>
            <person name="Sohn W.M."/>
            <person name="Chang B.C.H."/>
            <person name="Kaur P."/>
            <person name="Weisz D."/>
            <person name="Dudchenko O."/>
            <person name="Aiden E.L."/>
            <person name="Korhonen P.K."/>
            <person name="Gasser R.B."/>
        </authorList>
    </citation>
    <scope>NUCLEOTIDE SEQUENCE [LARGE SCALE GENOMIC DNA]</scope>
    <source>
        <strain evidence="1">Cs-k2</strain>
    </source>
</reference>
<dbReference type="EMBL" id="NIRI02000042">
    <property type="protein sequence ID" value="KAG5448775.1"/>
    <property type="molecule type" value="Genomic_DNA"/>
</dbReference>
<keyword evidence="2" id="KW-1185">Reference proteome</keyword>
<dbReference type="Proteomes" id="UP000286415">
    <property type="component" value="Unassembled WGS sequence"/>
</dbReference>
<dbReference type="InParanoid" id="A0A3R7DNP4"/>
<accession>A0A3R7DNP4</accession>
<evidence type="ECO:0000313" key="2">
    <source>
        <dbReference type="Proteomes" id="UP000286415"/>
    </source>
</evidence>
<comment type="caution">
    <text evidence="1">The sequence shown here is derived from an EMBL/GenBank/DDBJ whole genome shotgun (WGS) entry which is preliminary data.</text>
</comment>
<sequence length="134" mass="14902">MASDNVLDKLVVSRYPPSTAFEALNKHSSAVPIQWQCRDLNPGHLTCEASVLPLLHQRTLDASEFSRPNRRTCSHLNDAIGVPDPSNDDPVTFLVVTIDWPANQDFPVRAKLESSASLWRGLIGIITPEQEDDR</sequence>
<name>A0A3R7DNP4_CLOSI</name>
<organism evidence="1 2">
    <name type="scientific">Clonorchis sinensis</name>
    <name type="common">Chinese liver fluke</name>
    <dbReference type="NCBI Taxonomy" id="79923"/>
    <lineage>
        <taxon>Eukaryota</taxon>
        <taxon>Metazoa</taxon>
        <taxon>Spiralia</taxon>
        <taxon>Lophotrochozoa</taxon>
        <taxon>Platyhelminthes</taxon>
        <taxon>Trematoda</taxon>
        <taxon>Digenea</taxon>
        <taxon>Opisthorchiida</taxon>
        <taxon>Opisthorchiata</taxon>
        <taxon>Opisthorchiidae</taxon>
        <taxon>Clonorchis</taxon>
    </lineage>
</organism>
<protein>
    <submittedName>
        <fullName evidence="1">Uncharacterized protein</fullName>
    </submittedName>
</protein>
<reference evidence="1 2" key="1">
    <citation type="journal article" date="2018" name="Biotechnol. Adv.">
        <title>Improved genomic resources and new bioinformatic workflow for the carcinogenic parasite Clonorchis sinensis: Biotechnological implications.</title>
        <authorList>
            <person name="Wang D."/>
            <person name="Korhonen P.K."/>
            <person name="Gasser R.B."/>
            <person name="Young N.D."/>
        </authorList>
    </citation>
    <scope>NUCLEOTIDE SEQUENCE [LARGE SCALE GENOMIC DNA]</scope>
    <source>
        <strain evidence="1">Cs-k2</strain>
    </source>
</reference>
<proteinExistence type="predicted"/>
<dbReference type="AlphaFoldDB" id="A0A3R7DNP4"/>
<gene>
    <name evidence="1" type="ORF">CSKR_107729</name>
</gene>
<evidence type="ECO:0000313" key="1">
    <source>
        <dbReference type="EMBL" id="KAG5448775.1"/>
    </source>
</evidence>